<dbReference type="PANTHER" id="PTHR11808">
    <property type="entry name" value="TRANS-SULFURATION ENZYME FAMILY MEMBER"/>
    <property type="match status" value="1"/>
</dbReference>
<proteinExistence type="inferred from homology"/>
<dbReference type="GO" id="GO:0005737">
    <property type="term" value="C:cytoplasm"/>
    <property type="evidence" value="ECO:0007669"/>
    <property type="project" value="TreeGrafter"/>
</dbReference>
<dbReference type="PROSITE" id="PS00868">
    <property type="entry name" value="CYS_MET_METAB_PP"/>
    <property type="match status" value="1"/>
</dbReference>
<evidence type="ECO:0000256" key="8">
    <source>
        <dbReference type="ARBA" id="ARBA00052699"/>
    </source>
</evidence>
<evidence type="ECO:0000313" key="12">
    <source>
        <dbReference type="Proteomes" id="UP000316406"/>
    </source>
</evidence>
<evidence type="ECO:0000256" key="4">
    <source>
        <dbReference type="ARBA" id="ARBA00022898"/>
    </source>
</evidence>
<dbReference type="InterPro" id="IPR015422">
    <property type="entry name" value="PyrdxlP-dep_Trfase_small"/>
</dbReference>
<dbReference type="EC" id="4.4.1.2" evidence="5"/>
<protein>
    <recommendedName>
        <fullName evidence="5">homocysteine desulfhydrase</fullName>
        <ecNumber evidence="5">4.4.1.2</ecNumber>
    </recommendedName>
    <alternativeName>
        <fullName evidence="6">Homocysteine desulfhydrase</fullName>
    </alternativeName>
</protein>
<dbReference type="InterPro" id="IPR054542">
    <property type="entry name" value="Cys_met_metab_PP"/>
</dbReference>
<dbReference type="PANTHER" id="PTHR11808:SF80">
    <property type="entry name" value="CYSTATHIONINE GAMMA-LYASE"/>
    <property type="match status" value="1"/>
</dbReference>
<comment type="cofactor">
    <cofactor evidence="1 10">
        <name>pyridoxal 5'-phosphate</name>
        <dbReference type="ChEBI" id="CHEBI:597326"/>
    </cofactor>
</comment>
<dbReference type="FunFam" id="3.40.640.10:FF:000046">
    <property type="entry name" value="Cystathionine gamma-lyase"/>
    <property type="match status" value="1"/>
</dbReference>
<feature type="modified residue" description="N6-(pyridoxal phosphate)lysine" evidence="9">
    <location>
        <position position="212"/>
    </location>
</feature>
<dbReference type="GO" id="GO:0019346">
    <property type="term" value="P:transsulfuration"/>
    <property type="evidence" value="ECO:0007669"/>
    <property type="project" value="InterPro"/>
</dbReference>
<evidence type="ECO:0000256" key="1">
    <source>
        <dbReference type="ARBA" id="ARBA00001933"/>
    </source>
</evidence>
<dbReference type="EMBL" id="VLTK01000006">
    <property type="protein sequence ID" value="TSI15383.1"/>
    <property type="molecule type" value="Genomic_DNA"/>
</dbReference>
<keyword evidence="11" id="KW-0456">Lyase</keyword>
<dbReference type="AlphaFoldDB" id="A0A556CD82"/>
<comment type="caution">
    <text evidence="11">The sequence shown here is derived from an EMBL/GenBank/DDBJ whole genome shotgun (WGS) entry which is preliminary data.</text>
</comment>
<dbReference type="PIRSF" id="PIRSF001434">
    <property type="entry name" value="CGS"/>
    <property type="match status" value="1"/>
</dbReference>
<evidence type="ECO:0000256" key="9">
    <source>
        <dbReference type="PIRSR" id="PIRSR001434-2"/>
    </source>
</evidence>
<comment type="catalytic activity">
    <reaction evidence="8">
        <text>L-methionine + H2O = methanethiol + 2-oxobutanoate + NH4(+)</text>
        <dbReference type="Rhea" id="RHEA:23800"/>
        <dbReference type="ChEBI" id="CHEBI:15377"/>
        <dbReference type="ChEBI" id="CHEBI:16007"/>
        <dbReference type="ChEBI" id="CHEBI:16763"/>
        <dbReference type="ChEBI" id="CHEBI:28938"/>
        <dbReference type="ChEBI" id="CHEBI:57844"/>
        <dbReference type="EC" id="4.4.1.11"/>
    </reaction>
    <physiologicalReaction direction="left-to-right" evidence="8">
        <dbReference type="Rhea" id="RHEA:23801"/>
    </physiologicalReaction>
</comment>
<evidence type="ECO:0000256" key="2">
    <source>
        <dbReference type="ARBA" id="ARBA00009077"/>
    </source>
</evidence>
<dbReference type="Proteomes" id="UP000316406">
    <property type="component" value="Unassembled WGS sequence"/>
</dbReference>
<comment type="subunit">
    <text evidence="3">Homotetramer.</text>
</comment>
<accession>A0A556CD82</accession>
<evidence type="ECO:0000256" key="5">
    <source>
        <dbReference type="ARBA" id="ARBA00047175"/>
    </source>
</evidence>
<dbReference type="GO" id="GO:0047982">
    <property type="term" value="F:homocysteine desulfhydrase activity"/>
    <property type="evidence" value="ECO:0007669"/>
    <property type="project" value="UniProtKB-EC"/>
</dbReference>
<reference evidence="11 12" key="1">
    <citation type="submission" date="2019-07" db="EMBL/GenBank/DDBJ databases">
        <title>Draft genome sequence of Brevibacterium aurantiacum XU54 isolated from Xinjiang China.</title>
        <authorList>
            <person name="Xu X."/>
        </authorList>
    </citation>
    <scope>NUCLEOTIDE SEQUENCE [LARGE SCALE GENOMIC DNA]</scope>
    <source>
        <strain evidence="11 12">XU54</strain>
    </source>
</reference>
<dbReference type="GO" id="GO:0030170">
    <property type="term" value="F:pyridoxal phosphate binding"/>
    <property type="evidence" value="ECO:0007669"/>
    <property type="project" value="InterPro"/>
</dbReference>
<dbReference type="SUPFAM" id="SSF53383">
    <property type="entry name" value="PLP-dependent transferases"/>
    <property type="match status" value="1"/>
</dbReference>
<keyword evidence="4 9" id="KW-0663">Pyridoxal phosphate</keyword>
<organism evidence="11 12">
    <name type="scientific">Brevibacterium aurantiacum</name>
    <dbReference type="NCBI Taxonomy" id="273384"/>
    <lineage>
        <taxon>Bacteria</taxon>
        <taxon>Bacillati</taxon>
        <taxon>Actinomycetota</taxon>
        <taxon>Actinomycetes</taxon>
        <taxon>Micrococcales</taxon>
        <taxon>Brevibacteriaceae</taxon>
        <taxon>Brevibacterium</taxon>
    </lineage>
</organism>
<dbReference type="Gene3D" id="3.90.1150.10">
    <property type="entry name" value="Aspartate Aminotransferase, domain 1"/>
    <property type="match status" value="1"/>
</dbReference>
<dbReference type="Gene3D" id="3.40.640.10">
    <property type="entry name" value="Type I PLP-dependent aspartate aminotransferase-like (Major domain)"/>
    <property type="match status" value="1"/>
</dbReference>
<dbReference type="RefSeq" id="WP_143922679.1">
    <property type="nucleotide sequence ID" value="NZ_VLTK01000006.1"/>
</dbReference>
<keyword evidence="12" id="KW-1185">Reference proteome</keyword>
<evidence type="ECO:0000313" key="11">
    <source>
        <dbReference type="EMBL" id="TSI15383.1"/>
    </source>
</evidence>
<dbReference type="InterPro" id="IPR000277">
    <property type="entry name" value="Cys/Met-Metab_PyrdxlP-dep_enz"/>
</dbReference>
<name>A0A556CD82_BREAU</name>
<dbReference type="InterPro" id="IPR015421">
    <property type="entry name" value="PyrdxlP-dep_Trfase_major"/>
</dbReference>
<comment type="similarity">
    <text evidence="2 10">Belongs to the trans-sulfuration enzymes family.</text>
</comment>
<evidence type="ECO:0000256" key="3">
    <source>
        <dbReference type="ARBA" id="ARBA00011881"/>
    </source>
</evidence>
<gene>
    <name evidence="11" type="ORF">FO013_11450</name>
</gene>
<dbReference type="InterPro" id="IPR015424">
    <property type="entry name" value="PyrdxlP-dep_Trfase"/>
</dbReference>
<evidence type="ECO:0000256" key="10">
    <source>
        <dbReference type="RuleBase" id="RU362118"/>
    </source>
</evidence>
<dbReference type="Pfam" id="PF01053">
    <property type="entry name" value="Cys_Met_Meta_PP"/>
    <property type="match status" value="1"/>
</dbReference>
<dbReference type="GO" id="GO:0018826">
    <property type="term" value="F:methionine gamma-lyase activity"/>
    <property type="evidence" value="ECO:0007669"/>
    <property type="project" value="UniProtKB-EC"/>
</dbReference>
<sequence length="397" mass="42413">MKQIRPQFELSTTAVSQGRRFAGSGPRPIVDAIYTSVNFDLDDDDYRDIQETGGERSWYYSRNRNPTVESVEEKIAALEGAESAVLFSSGMAAITTTLLSLVPPGGTLVAAEELYGETSAFLRQQFSDFGRTVRFVAVDDLAEWKRQLADSPSLIFVESLSNPMLRLANLTALASLAHDVGAKAVVDATFTPPPMLKPLEHGFDVVLHSATKYLNGHSDVTAGVASGKKETIDLVRQSSVVFGSTLLPQGAALLDRGLKTLVIRTERACLNAEIIADYLESKSGVEAVTHPTIGSYADRDLADELGLKGAAIVTFCVSGGDDRASRLIADLSVIHEASSLGSVESLACLPSRTSHSAVSEGQRQQLGILPGTIRLSVGIEDSSDLLEDLEAALQITS</sequence>
<evidence type="ECO:0000256" key="6">
    <source>
        <dbReference type="ARBA" id="ARBA00047199"/>
    </source>
</evidence>
<dbReference type="OrthoDB" id="9780685at2"/>
<evidence type="ECO:0000256" key="7">
    <source>
        <dbReference type="ARBA" id="ARBA00048780"/>
    </source>
</evidence>
<comment type="catalytic activity">
    <reaction evidence="7">
        <text>L-homocysteine + H2O = 2-oxobutanoate + hydrogen sulfide + NH4(+) + H(+)</text>
        <dbReference type="Rhea" id="RHEA:14501"/>
        <dbReference type="ChEBI" id="CHEBI:15377"/>
        <dbReference type="ChEBI" id="CHEBI:15378"/>
        <dbReference type="ChEBI" id="CHEBI:16763"/>
        <dbReference type="ChEBI" id="CHEBI:28938"/>
        <dbReference type="ChEBI" id="CHEBI:29919"/>
        <dbReference type="ChEBI" id="CHEBI:58199"/>
        <dbReference type="EC" id="4.4.1.2"/>
    </reaction>
    <physiologicalReaction direction="left-to-right" evidence="7">
        <dbReference type="Rhea" id="RHEA:14502"/>
    </physiologicalReaction>
</comment>